<name>A0A1J1IR52_9DIPT</name>
<dbReference type="AlphaFoldDB" id="A0A1J1IR52"/>
<sequence>MYSEQMELNESQAQSIVLDKDLSPCVKSLTQRRRGEVESTVVYVPMIIAFCACIFIIIENICTWAIHR</sequence>
<keyword evidence="1" id="KW-1133">Transmembrane helix</keyword>
<gene>
    <name evidence="2" type="ORF">CLUMA_CG015439</name>
</gene>
<evidence type="ECO:0000313" key="3">
    <source>
        <dbReference type="Proteomes" id="UP000183832"/>
    </source>
</evidence>
<protein>
    <submittedName>
        <fullName evidence="2">CLUMA_CG015439, isoform A</fullName>
    </submittedName>
</protein>
<evidence type="ECO:0000256" key="1">
    <source>
        <dbReference type="SAM" id="Phobius"/>
    </source>
</evidence>
<keyword evidence="1" id="KW-0812">Transmembrane</keyword>
<evidence type="ECO:0000313" key="2">
    <source>
        <dbReference type="EMBL" id="CRL02218.1"/>
    </source>
</evidence>
<keyword evidence="3" id="KW-1185">Reference proteome</keyword>
<reference evidence="2 3" key="1">
    <citation type="submission" date="2015-04" db="EMBL/GenBank/DDBJ databases">
        <authorList>
            <person name="Syromyatnikov M.Y."/>
            <person name="Popov V.N."/>
        </authorList>
    </citation>
    <scope>NUCLEOTIDE SEQUENCE [LARGE SCALE GENOMIC DNA]</scope>
</reference>
<keyword evidence="1" id="KW-0472">Membrane</keyword>
<organism evidence="2 3">
    <name type="scientific">Clunio marinus</name>
    <dbReference type="NCBI Taxonomy" id="568069"/>
    <lineage>
        <taxon>Eukaryota</taxon>
        <taxon>Metazoa</taxon>
        <taxon>Ecdysozoa</taxon>
        <taxon>Arthropoda</taxon>
        <taxon>Hexapoda</taxon>
        <taxon>Insecta</taxon>
        <taxon>Pterygota</taxon>
        <taxon>Neoptera</taxon>
        <taxon>Endopterygota</taxon>
        <taxon>Diptera</taxon>
        <taxon>Nematocera</taxon>
        <taxon>Chironomoidea</taxon>
        <taxon>Chironomidae</taxon>
        <taxon>Clunio</taxon>
    </lineage>
</organism>
<proteinExistence type="predicted"/>
<dbReference type="EMBL" id="CVRI01000057">
    <property type="protein sequence ID" value="CRL02218.1"/>
    <property type="molecule type" value="Genomic_DNA"/>
</dbReference>
<dbReference type="Proteomes" id="UP000183832">
    <property type="component" value="Unassembled WGS sequence"/>
</dbReference>
<accession>A0A1J1IR52</accession>
<feature type="transmembrane region" description="Helical" evidence="1">
    <location>
        <begin position="42"/>
        <end position="66"/>
    </location>
</feature>